<dbReference type="OrthoDB" id="5061044at2"/>
<protein>
    <submittedName>
        <fullName evidence="1">Uncharacterized protein</fullName>
    </submittedName>
</protein>
<evidence type="ECO:0000313" key="1">
    <source>
        <dbReference type="EMBL" id="TPW77387.1"/>
    </source>
</evidence>
<dbReference type="EMBL" id="VHQG01000001">
    <property type="protein sequence ID" value="TPW77387.1"/>
    <property type="molecule type" value="Genomic_DNA"/>
</dbReference>
<evidence type="ECO:0000313" key="2">
    <source>
        <dbReference type="Proteomes" id="UP000316252"/>
    </source>
</evidence>
<proteinExistence type="predicted"/>
<keyword evidence="2" id="KW-1185">Reference proteome</keyword>
<dbReference type="AlphaFoldDB" id="A0A506Y862"/>
<comment type="caution">
    <text evidence="1">The sequence shown here is derived from an EMBL/GenBank/DDBJ whole genome shotgun (WGS) entry which is preliminary data.</text>
</comment>
<gene>
    <name evidence="1" type="ORF">FJ657_01485</name>
</gene>
<dbReference type="Proteomes" id="UP000316252">
    <property type="component" value="Unassembled WGS sequence"/>
</dbReference>
<name>A0A506Y862_9MICO</name>
<reference evidence="1 2" key="1">
    <citation type="submission" date="2019-06" db="EMBL/GenBank/DDBJ databases">
        <authorList>
            <person name="Li F."/>
        </authorList>
    </citation>
    <scope>NUCLEOTIDE SEQUENCE [LARGE SCALE GENOMIC DNA]</scope>
    <source>
        <strain evidence="1 2">10F1D-1</strain>
    </source>
</reference>
<organism evidence="1 2">
    <name type="scientific">Schumannella soli</name>
    <dbReference type="NCBI Taxonomy" id="2590779"/>
    <lineage>
        <taxon>Bacteria</taxon>
        <taxon>Bacillati</taxon>
        <taxon>Actinomycetota</taxon>
        <taxon>Actinomycetes</taxon>
        <taxon>Micrococcales</taxon>
        <taxon>Microbacteriaceae</taxon>
        <taxon>Schumannella</taxon>
    </lineage>
</organism>
<accession>A0A506Y862</accession>
<dbReference type="RefSeq" id="WP_141161915.1">
    <property type="nucleotide sequence ID" value="NZ_VHQG01000001.1"/>
</dbReference>
<sequence>MAEYDSLATTIGKMKRAAIDCWMSDQDFDITWGNDSSYNKWGWAPYQYHRPDANGEGGGTSVGYGDGVNCEASFNNIRARIDGIIEKWLGLPSGELCETPQADVHTAAAVLGSSATGTSIQGSGSIARSSSTVNDVVLGNMKGAFRAPFLWKYYTKFCTVQDGLGQAGVILQANYAAERAMWPAVKEDVAKICDQALSAWNTQVGLAASENAKFQLAVAGAVVTAVAAIVTAPAGGVGGAAIALAVTSAGISTAVAKVSEDAAVHVSGNSYESIMTSFENALKKLNESITAQETALNKALTEAVTTMNGDLASYNLDRVALGDFHVGDGSIKMDETDSTIVTNNMQLVEDGLSQALSAIKTGPSSAPTPREYGVGISSQGTHPAASALHELTRRCLELTHAEYQRGHGLFDATVADYFHTNAHARQTLRGLISNEALTVEL</sequence>